<dbReference type="OrthoDB" id="446890at2759"/>
<dbReference type="GO" id="GO:0034599">
    <property type="term" value="P:cellular response to oxidative stress"/>
    <property type="evidence" value="ECO:0007669"/>
    <property type="project" value="TreeGrafter"/>
</dbReference>
<dbReference type="GO" id="GO:0004601">
    <property type="term" value="F:peroxidase activity"/>
    <property type="evidence" value="ECO:0007669"/>
    <property type="project" value="UniProtKB-KW"/>
</dbReference>
<evidence type="ECO:0000256" key="1">
    <source>
        <dbReference type="ARBA" id="ARBA00006926"/>
    </source>
</evidence>
<keyword evidence="2" id="KW-0575">Peroxidase</keyword>
<dbReference type="EMBL" id="LK052902">
    <property type="protein sequence ID" value="CDR45284.1"/>
    <property type="molecule type" value="Genomic_DNA"/>
</dbReference>
<dbReference type="Pfam" id="PF00255">
    <property type="entry name" value="GSHPx"/>
    <property type="match status" value="1"/>
</dbReference>
<dbReference type="SUPFAM" id="SSF52833">
    <property type="entry name" value="Thioredoxin-like"/>
    <property type="match status" value="1"/>
</dbReference>
<organism evidence="4">
    <name type="scientific">Cyberlindnera fabianii</name>
    <name type="common">Yeast</name>
    <name type="synonym">Hansenula fabianii</name>
    <dbReference type="NCBI Taxonomy" id="36022"/>
    <lineage>
        <taxon>Eukaryota</taxon>
        <taxon>Fungi</taxon>
        <taxon>Dikarya</taxon>
        <taxon>Ascomycota</taxon>
        <taxon>Saccharomycotina</taxon>
        <taxon>Saccharomycetes</taxon>
        <taxon>Phaffomycetales</taxon>
        <taxon>Phaffomycetaceae</taxon>
        <taxon>Cyberlindnera</taxon>
    </lineage>
</organism>
<name>A0A061B7B9_CYBFA</name>
<dbReference type="Gene3D" id="3.40.30.10">
    <property type="entry name" value="Glutaredoxin"/>
    <property type="match status" value="1"/>
</dbReference>
<dbReference type="VEuPathDB" id="FungiDB:BON22_1490"/>
<dbReference type="PANTHER" id="PTHR11592">
    <property type="entry name" value="GLUTATHIONE PEROXIDASE"/>
    <property type="match status" value="1"/>
</dbReference>
<comment type="similarity">
    <text evidence="1">Belongs to the glutathione peroxidase family.</text>
</comment>
<dbReference type="PROSITE" id="PS51355">
    <property type="entry name" value="GLUTATHIONE_PEROXID_3"/>
    <property type="match status" value="1"/>
</dbReference>
<accession>A0A061B7B9</accession>
<dbReference type="InterPro" id="IPR036249">
    <property type="entry name" value="Thioredoxin-like_sf"/>
</dbReference>
<dbReference type="AlphaFoldDB" id="A0A061B7B9"/>
<keyword evidence="3" id="KW-0560">Oxidoreductase</keyword>
<evidence type="ECO:0000256" key="2">
    <source>
        <dbReference type="ARBA" id="ARBA00022559"/>
    </source>
</evidence>
<evidence type="ECO:0000313" key="4">
    <source>
        <dbReference type="EMBL" id="CDR45284.1"/>
    </source>
</evidence>
<protein>
    <submittedName>
        <fullName evidence="4">CYFA0S17e00958g1_1</fullName>
    </submittedName>
</protein>
<dbReference type="PhylomeDB" id="A0A061B7B9"/>
<reference evidence="4" key="1">
    <citation type="journal article" date="2014" name="Genome Announc.">
        <title>Genome sequence of the yeast Cyberlindnera fabianii (Hansenula fabianii).</title>
        <authorList>
            <person name="Freel K.C."/>
            <person name="Sarilar V."/>
            <person name="Neuveglise C."/>
            <person name="Devillers H."/>
            <person name="Friedrich A."/>
            <person name="Schacherer J."/>
        </authorList>
    </citation>
    <scope>NUCLEOTIDE SEQUENCE</scope>
    <source>
        <strain evidence="4">YJS4271</strain>
    </source>
</reference>
<evidence type="ECO:0000256" key="3">
    <source>
        <dbReference type="ARBA" id="ARBA00023002"/>
    </source>
</evidence>
<sequence length="304" mass="33172">MASHTENTNEQLSELSINDLKSDIHTMTGSWAPSNTTAVYNETSDDGDDDSVFGLAPNGRRMVVVSTPVIDKHLDANNNDNASMRDSYFGGVLSLGNSSPSTTTIHSTIASKRNSLLIGGSESTIPLSRTTTLSGASSICTENVDFYKLEANLADGTQFSFEALRGKYVVVAHIAPSRLMGWQITSLEKIYSKYSSQGVEVVGLPLGAVCIDIFKRLAKAKFRVMQNVKVVGKKKHSVYKFFESGKSDSALFGLRGGILTCEKFLVDREGNIVKRYSTLKHPNAIMEDLDKLLKDEKASSRIEV</sequence>
<proteinExistence type="inferred from homology"/>
<dbReference type="PANTHER" id="PTHR11592:SF78">
    <property type="entry name" value="GLUTATHIONE PEROXIDASE"/>
    <property type="match status" value="1"/>
</dbReference>
<dbReference type="InterPro" id="IPR000889">
    <property type="entry name" value="Glutathione_peroxidase"/>
</dbReference>
<gene>
    <name evidence="4" type="ORF">CYFA0S_17e00958g</name>
</gene>